<evidence type="ECO:0000313" key="2">
    <source>
        <dbReference type="Proteomes" id="UP000254939"/>
    </source>
</evidence>
<reference evidence="1 2" key="1">
    <citation type="submission" date="2017-03" db="EMBL/GenBank/DDBJ databases">
        <title>Genome analysis of Rhizobial strains effectives or ineffectives for nitrogen fixation isolated from bean seeds.</title>
        <authorList>
            <person name="Peralta H."/>
            <person name="Aguilar-Vera A."/>
            <person name="Mora Y."/>
            <person name="Vargas-Lagunas C."/>
            <person name="Girard L."/>
            <person name="Mora J."/>
        </authorList>
    </citation>
    <scope>NUCLEOTIDE SEQUENCE [LARGE SCALE GENOMIC DNA]</scope>
    <source>
        <strain evidence="1 2">CCGM3</strain>
    </source>
</reference>
<comment type="caution">
    <text evidence="1">The sequence shown here is derived from an EMBL/GenBank/DDBJ whole genome shotgun (WGS) entry which is preliminary data.</text>
</comment>
<dbReference type="RefSeq" id="WP_114713743.1">
    <property type="nucleotide sequence ID" value="NZ_KZ857259.1"/>
</dbReference>
<dbReference type="SUPFAM" id="SSF54909">
    <property type="entry name" value="Dimeric alpha+beta barrel"/>
    <property type="match status" value="1"/>
</dbReference>
<name>A0A370KNV8_9HYPH</name>
<evidence type="ECO:0000313" key="1">
    <source>
        <dbReference type="EMBL" id="RDJ10598.1"/>
    </source>
</evidence>
<dbReference type="InterPro" id="IPR011008">
    <property type="entry name" value="Dimeric_a/b-barrel"/>
</dbReference>
<proteinExistence type="predicted"/>
<dbReference type="EMBL" id="NAAC01000016">
    <property type="protein sequence ID" value="RDJ10598.1"/>
    <property type="molecule type" value="Genomic_DNA"/>
</dbReference>
<protein>
    <recommendedName>
        <fullName evidence="3">Antibiotic biosynthesis monooxygenase</fullName>
    </recommendedName>
</protein>
<sequence>MIIRSWRAVAGSEEVLDAYAYHLKTTTFVEMAELPGHLGATLARKVKGRDNELVVVSLWEDMESAAHFIRGEFDDAVVKPSTQKLLKSFDLKVEFFETLVSTGVIAGHDHMPSADRFVG</sequence>
<gene>
    <name evidence="1" type="ORF">B5K06_16365</name>
</gene>
<dbReference type="Proteomes" id="UP000254939">
    <property type="component" value="Unassembled WGS sequence"/>
</dbReference>
<organism evidence="1 2">
    <name type="scientific">Rhizobium grahamii</name>
    <dbReference type="NCBI Taxonomy" id="1120045"/>
    <lineage>
        <taxon>Bacteria</taxon>
        <taxon>Pseudomonadati</taxon>
        <taxon>Pseudomonadota</taxon>
        <taxon>Alphaproteobacteria</taxon>
        <taxon>Hyphomicrobiales</taxon>
        <taxon>Rhizobiaceae</taxon>
        <taxon>Rhizobium/Agrobacterium group</taxon>
        <taxon>Rhizobium</taxon>
    </lineage>
</organism>
<accession>A0A370KNV8</accession>
<dbReference type="OrthoDB" id="7210869at2"/>
<evidence type="ECO:0008006" key="3">
    <source>
        <dbReference type="Google" id="ProtNLM"/>
    </source>
</evidence>
<dbReference type="AlphaFoldDB" id="A0A370KNV8"/>